<evidence type="ECO:0000256" key="5">
    <source>
        <dbReference type="ARBA" id="ARBA00023163"/>
    </source>
</evidence>
<comment type="similarity">
    <text evidence="2 8">Belongs to the Mediator complex subunit 17 family.</text>
</comment>
<dbReference type="PANTHER" id="PTHR13114">
    <property type="entry name" value="MEDIATOR OF RNA POLYMERASE II TRANSCRIPTION SUBUNIT 17"/>
    <property type="match status" value="1"/>
</dbReference>
<dbReference type="EMBL" id="KB644409">
    <property type="protein sequence ID" value="EPS26340.1"/>
    <property type="molecule type" value="Genomic_DNA"/>
</dbReference>
<gene>
    <name evidence="8" type="primary">MED17</name>
    <name evidence="10" type="ORF">PDE_01276</name>
</gene>
<dbReference type="STRING" id="933388.S7Z738"/>
<organism evidence="10 11">
    <name type="scientific">Penicillium oxalicum (strain 114-2 / CGMCC 5302)</name>
    <name type="common">Penicillium decumbens</name>
    <dbReference type="NCBI Taxonomy" id="933388"/>
    <lineage>
        <taxon>Eukaryota</taxon>
        <taxon>Fungi</taxon>
        <taxon>Dikarya</taxon>
        <taxon>Ascomycota</taxon>
        <taxon>Pezizomycotina</taxon>
        <taxon>Eurotiomycetes</taxon>
        <taxon>Eurotiomycetidae</taxon>
        <taxon>Eurotiales</taxon>
        <taxon>Aspergillaceae</taxon>
        <taxon>Penicillium</taxon>
    </lineage>
</organism>
<comment type="subcellular location">
    <subcellularLocation>
        <location evidence="1 8">Nucleus</location>
    </subcellularLocation>
</comment>
<dbReference type="Proteomes" id="UP000019376">
    <property type="component" value="Unassembled WGS sequence"/>
</dbReference>
<evidence type="ECO:0000256" key="8">
    <source>
        <dbReference type="RuleBase" id="RU364140"/>
    </source>
</evidence>
<keyword evidence="8" id="KW-0010">Activator</keyword>
<protein>
    <recommendedName>
        <fullName evidence="3 8">Mediator of RNA polymerase II transcription subunit 17</fullName>
    </recommendedName>
    <alternativeName>
        <fullName evidence="7 8">Mediator complex subunit 17</fullName>
    </alternativeName>
</protein>
<evidence type="ECO:0000256" key="2">
    <source>
        <dbReference type="ARBA" id="ARBA00005635"/>
    </source>
</evidence>
<dbReference type="eggNOG" id="ENOG502QS9H">
    <property type="taxonomic scope" value="Eukaryota"/>
</dbReference>
<evidence type="ECO:0000313" key="10">
    <source>
        <dbReference type="EMBL" id="EPS26340.1"/>
    </source>
</evidence>
<evidence type="ECO:0000256" key="9">
    <source>
        <dbReference type="SAM" id="MobiDB-lite"/>
    </source>
</evidence>
<evidence type="ECO:0000313" key="11">
    <source>
        <dbReference type="Proteomes" id="UP000019376"/>
    </source>
</evidence>
<dbReference type="GO" id="GO:0003712">
    <property type="term" value="F:transcription coregulator activity"/>
    <property type="evidence" value="ECO:0007669"/>
    <property type="project" value="InterPro"/>
</dbReference>
<dbReference type="Pfam" id="PF10156">
    <property type="entry name" value="Med17"/>
    <property type="match status" value="1"/>
</dbReference>
<evidence type="ECO:0000256" key="4">
    <source>
        <dbReference type="ARBA" id="ARBA00023015"/>
    </source>
</evidence>
<feature type="region of interest" description="Disordered" evidence="9">
    <location>
        <begin position="1"/>
        <end position="21"/>
    </location>
</feature>
<accession>S7Z738</accession>
<keyword evidence="5 8" id="KW-0804">Transcription</keyword>
<dbReference type="GO" id="GO:0006357">
    <property type="term" value="P:regulation of transcription by RNA polymerase II"/>
    <property type="evidence" value="ECO:0007669"/>
    <property type="project" value="InterPro"/>
</dbReference>
<keyword evidence="11" id="KW-1185">Reference proteome</keyword>
<dbReference type="Gene3D" id="6.10.250.2620">
    <property type="match status" value="1"/>
</dbReference>
<proteinExistence type="inferred from homology"/>
<dbReference type="PANTHER" id="PTHR13114:SF7">
    <property type="entry name" value="MEDIATOR OF RNA POLYMERASE II TRANSCRIPTION SUBUNIT 17"/>
    <property type="match status" value="1"/>
</dbReference>
<dbReference type="OrthoDB" id="5319830at2759"/>
<evidence type="ECO:0000256" key="7">
    <source>
        <dbReference type="ARBA" id="ARBA00032014"/>
    </source>
</evidence>
<evidence type="ECO:0000256" key="6">
    <source>
        <dbReference type="ARBA" id="ARBA00023242"/>
    </source>
</evidence>
<keyword evidence="6 8" id="KW-0539">Nucleus</keyword>
<sequence>MVDSFTLPLRPPPEQDERPDTLPIEIAQINDQWGSFREVNEDVLRAEIADREKAGDISPEENEDIDRQDPADIDVTERREQLYKRRLEITQFAAKAHQETMLALEFVSLLLSKHTPRQAETSISPFLKQLAPLGSLDSDVVNTAPKSEAILKDISAVSRGWRMQSFNAVSNKLLNAATRLNREIDSETKYWNEVLAVKDKGWKVCRHPRVRQALAVQYGFIEATPAFRDRGLASLRRANDGSLVLDQGLMPMGARYVRVQIKHGEQVYASSKPGGSTAKESDPIEARILQARDSLFEEELFYEMVREARALASCGVTSRQNLIRIPVADDTEITLDLVDVDSTASQSQDVSSPVGISIADGLAHAVRILLCFAHRQNLRRRTQIPRPVTTSRPPIPEYHLLRPVLAYLQHMANFRSLESFFSEIYSVLRSAGLNPPQWRSQTCPGWSLPSPSIRSADNLETLVERFLRPIESVLTGDLLTSQGSFTITIRTNLSAAPLGTTYDVAFQLPVASELQSPGRLGLREEAEAAITHLLLLDVVSAIAASPLPVTSEGSKQRTWTAVYPHLGELLLPHTNPEKHKKMKVTLTRHEMALATYLVRSIDGVGRGVQELRMQHAGAHVCKFPPSAESNVHQKGRSLMDFIVEEARHETRL</sequence>
<keyword evidence="4 8" id="KW-0805">Transcription regulation</keyword>
<comment type="subunit">
    <text evidence="8">Component of the Mediator complex.</text>
</comment>
<dbReference type="PhylomeDB" id="S7Z738"/>
<dbReference type="GO" id="GO:0070847">
    <property type="term" value="C:core mediator complex"/>
    <property type="evidence" value="ECO:0007669"/>
    <property type="project" value="TreeGrafter"/>
</dbReference>
<dbReference type="GO" id="GO:0016592">
    <property type="term" value="C:mediator complex"/>
    <property type="evidence" value="ECO:0007669"/>
    <property type="project" value="InterPro"/>
</dbReference>
<dbReference type="HOGENOM" id="CLU_015164_1_0_1"/>
<name>S7Z738_PENO1</name>
<evidence type="ECO:0000256" key="3">
    <source>
        <dbReference type="ARBA" id="ARBA00019610"/>
    </source>
</evidence>
<dbReference type="AlphaFoldDB" id="S7Z738"/>
<reference evidence="10 11" key="1">
    <citation type="journal article" date="2013" name="PLoS ONE">
        <title>Genomic and secretomic analyses reveal unique features of the lignocellulolytic enzyme system of Penicillium decumbens.</title>
        <authorList>
            <person name="Liu G."/>
            <person name="Zhang L."/>
            <person name="Wei X."/>
            <person name="Zou G."/>
            <person name="Qin Y."/>
            <person name="Ma L."/>
            <person name="Li J."/>
            <person name="Zheng H."/>
            <person name="Wang S."/>
            <person name="Wang C."/>
            <person name="Xun L."/>
            <person name="Zhao G.-P."/>
            <person name="Zhou Z."/>
            <person name="Qu Y."/>
        </authorList>
    </citation>
    <scope>NUCLEOTIDE SEQUENCE [LARGE SCALE GENOMIC DNA]</scope>
    <source>
        <strain evidence="11">114-2 / CGMCC 5302</strain>
    </source>
</reference>
<dbReference type="InterPro" id="IPR019313">
    <property type="entry name" value="Mediator_Med17"/>
</dbReference>
<comment type="function">
    <text evidence="8">Component of the Mediator complex, a coactivator involved in the regulated transcription of nearly all RNA polymerase II-dependent genes. Mediator functions as a bridge to convey information from gene-specific regulatory proteins to the basal RNA polymerase II transcription machinery. Mediator is recruited to promoters by direct interactions with regulatory proteins and serves as a scaffold for the assembly of a functional preinitiation complex with RNA polymerase II and the general transcription factors.</text>
</comment>
<evidence type="ECO:0000256" key="1">
    <source>
        <dbReference type="ARBA" id="ARBA00004123"/>
    </source>
</evidence>